<feature type="domain" description="Plastocyanin-like" evidence="10">
    <location>
        <begin position="245"/>
        <end position="306"/>
    </location>
</feature>
<dbReference type="AlphaFoldDB" id="A0AB39XZ79"/>
<evidence type="ECO:0000256" key="5">
    <source>
        <dbReference type="ARBA" id="ARBA00038978"/>
    </source>
</evidence>
<dbReference type="RefSeq" id="WP_369776772.1">
    <property type="nucleotide sequence ID" value="NZ_CP165727.1"/>
</dbReference>
<dbReference type="InterPro" id="IPR008972">
    <property type="entry name" value="Cupredoxin"/>
</dbReference>
<dbReference type="CDD" id="cd13890">
    <property type="entry name" value="CuRO_3_CueO_FtsP"/>
    <property type="match status" value="1"/>
</dbReference>
<organism evidence="13">
    <name type="scientific">Streptomyces sp. R33</name>
    <dbReference type="NCBI Taxonomy" id="3238629"/>
    <lineage>
        <taxon>Bacteria</taxon>
        <taxon>Bacillati</taxon>
        <taxon>Actinomycetota</taxon>
        <taxon>Actinomycetes</taxon>
        <taxon>Kitasatosporales</taxon>
        <taxon>Streptomycetaceae</taxon>
        <taxon>Streptomyces</taxon>
    </lineage>
</organism>
<dbReference type="Pfam" id="PF07732">
    <property type="entry name" value="Cu-oxidase_3"/>
    <property type="match status" value="1"/>
</dbReference>
<evidence type="ECO:0000259" key="11">
    <source>
        <dbReference type="Pfam" id="PF07731"/>
    </source>
</evidence>
<evidence type="ECO:0000256" key="7">
    <source>
        <dbReference type="ARBA" id="ARBA00042896"/>
    </source>
</evidence>
<evidence type="ECO:0000256" key="4">
    <source>
        <dbReference type="ARBA" id="ARBA00023002"/>
    </source>
</evidence>
<dbReference type="EC" id="1.16.3.4" evidence="5"/>
<dbReference type="Pfam" id="PF07731">
    <property type="entry name" value="Cu-oxidase_2"/>
    <property type="match status" value="1"/>
</dbReference>
<dbReference type="GO" id="GO:0016491">
    <property type="term" value="F:oxidoreductase activity"/>
    <property type="evidence" value="ECO:0007669"/>
    <property type="project" value="UniProtKB-KW"/>
</dbReference>
<dbReference type="GO" id="GO:0005507">
    <property type="term" value="F:copper ion binding"/>
    <property type="evidence" value="ECO:0007669"/>
    <property type="project" value="InterPro"/>
</dbReference>
<protein>
    <recommendedName>
        <fullName evidence="6">Multicopper oxidase CueO</fullName>
        <ecNumber evidence="5">1.16.3.4</ecNumber>
    </recommendedName>
    <alternativeName>
        <fullName evidence="7">Copper efflux oxidase</fullName>
    </alternativeName>
    <alternativeName>
        <fullName evidence="8">Cuprous oxidase</fullName>
    </alternativeName>
</protein>
<comment type="subunit">
    <text evidence="2">Monomer.</text>
</comment>
<dbReference type="Gene3D" id="2.60.40.420">
    <property type="entry name" value="Cupredoxins - blue copper proteins"/>
    <property type="match status" value="3"/>
</dbReference>
<dbReference type="PANTHER" id="PTHR48267:SF1">
    <property type="entry name" value="BILIRUBIN OXIDASE"/>
    <property type="match status" value="1"/>
</dbReference>
<keyword evidence="3" id="KW-0479">Metal-binding</keyword>
<dbReference type="InterPro" id="IPR006311">
    <property type="entry name" value="TAT_signal"/>
</dbReference>
<evidence type="ECO:0000259" key="10">
    <source>
        <dbReference type="Pfam" id="PF00394"/>
    </source>
</evidence>
<accession>A0AB39XZ79</accession>
<dbReference type="InterPro" id="IPR001117">
    <property type="entry name" value="Cu-oxidase_2nd"/>
</dbReference>
<evidence type="ECO:0000313" key="13">
    <source>
        <dbReference type="EMBL" id="XDV62052.1"/>
    </source>
</evidence>
<name>A0AB39XZ79_9ACTN</name>
<dbReference type="InterPro" id="IPR045087">
    <property type="entry name" value="Cu-oxidase_fam"/>
</dbReference>
<sequence>MVTRRRVLVGTLATTGAGLITGAGLLPVLRTATAQAADDAGPAVAPAPFTVKLPPLPVLTPYSTEGGQDAYRITVKEVSREILPGVQTKVLTYDGHFPGPVLRARSGRPVSIRHRNTLQMPMAVHLHGASVSPENDGAPMDTVAPGTARTYTYPNQQPNATLWFHDHAHHMEAEHVYRGLSAAYILTDDTERALPLPSGKYEIPIALRDARFDENGQLVYVMDDFRGRTTLLANGRPSPYLEVAARKYRFRLLNTSNLRFFKLRLADGGQFVQIGSDGGLLERPFTTDTVSLSPAERADVVIDFSRYPVGTKIVLETTMGGGAPGQVGNVLRFDVVRTAPDPSRVPDVLRTLPPLDALPKPAVERSIVFSMDEDGRTEPRGLIDGLQWDPDRIDQSVTFGTSEIWTVTNANKLIPHNFHMHLVQFRVLERGGVPVGPAEAGLKDTVQLLPGETVKLHATFDAYRGTYVYHCHLLDHSAMGMMANFRVR</sequence>
<comment type="catalytic activity">
    <reaction evidence="9">
        <text>4 Cu(+) + O2 + 4 H(+) = 4 Cu(2+) + 2 H2O</text>
        <dbReference type="Rhea" id="RHEA:30083"/>
        <dbReference type="ChEBI" id="CHEBI:15377"/>
        <dbReference type="ChEBI" id="CHEBI:15378"/>
        <dbReference type="ChEBI" id="CHEBI:15379"/>
        <dbReference type="ChEBI" id="CHEBI:29036"/>
        <dbReference type="ChEBI" id="CHEBI:49552"/>
        <dbReference type="EC" id="1.16.3.4"/>
    </reaction>
    <physiologicalReaction direction="left-to-right" evidence="9">
        <dbReference type="Rhea" id="RHEA:30084"/>
    </physiologicalReaction>
</comment>
<feature type="domain" description="Plastocyanin-like" evidence="11">
    <location>
        <begin position="374"/>
        <end position="488"/>
    </location>
</feature>
<reference evidence="13" key="1">
    <citation type="submission" date="2024-08" db="EMBL/GenBank/DDBJ databases">
        <authorList>
            <person name="Yu S.T."/>
        </authorList>
    </citation>
    <scope>NUCLEOTIDE SEQUENCE</scope>
    <source>
        <strain evidence="13">R33</strain>
    </source>
</reference>
<keyword evidence="4" id="KW-0560">Oxidoreductase</keyword>
<feature type="domain" description="Plastocyanin-like" evidence="12">
    <location>
        <begin position="75"/>
        <end position="189"/>
    </location>
</feature>
<dbReference type="PANTHER" id="PTHR48267">
    <property type="entry name" value="CUPREDOXIN SUPERFAMILY PROTEIN"/>
    <property type="match status" value="1"/>
</dbReference>
<evidence type="ECO:0000256" key="3">
    <source>
        <dbReference type="ARBA" id="ARBA00022723"/>
    </source>
</evidence>
<dbReference type="InterPro" id="IPR011707">
    <property type="entry name" value="Cu-oxidase-like_N"/>
</dbReference>
<evidence type="ECO:0000259" key="12">
    <source>
        <dbReference type="Pfam" id="PF07732"/>
    </source>
</evidence>
<evidence type="ECO:0000256" key="2">
    <source>
        <dbReference type="ARBA" id="ARBA00011245"/>
    </source>
</evidence>
<dbReference type="PROSITE" id="PS51318">
    <property type="entry name" value="TAT"/>
    <property type="match status" value="1"/>
</dbReference>
<dbReference type="PROSITE" id="PS00080">
    <property type="entry name" value="MULTICOPPER_OXIDASE2"/>
    <property type="match status" value="1"/>
</dbReference>
<evidence type="ECO:0000256" key="6">
    <source>
        <dbReference type="ARBA" id="ARBA00041027"/>
    </source>
</evidence>
<dbReference type="EMBL" id="CP165727">
    <property type="protein sequence ID" value="XDV62052.1"/>
    <property type="molecule type" value="Genomic_DNA"/>
</dbReference>
<proteinExistence type="inferred from homology"/>
<dbReference type="InterPro" id="IPR002355">
    <property type="entry name" value="Cu_oxidase_Cu_BS"/>
</dbReference>
<evidence type="ECO:0000256" key="8">
    <source>
        <dbReference type="ARBA" id="ARBA00043090"/>
    </source>
</evidence>
<evidence type="ECO:0000256" key="9">
    <source>
        <dbReference type="ARBA" id="ARBA00048092"/>
    </source>
</evidence>
<dbReference type="SUPFAM" id="SSF49503">
    <property type="entry name" value="Cupredoxins"/>
    <property type="match status" value="3"/>
</dbReference>
<dbReference type="Pfam" id="PF00394">
    <property type="entry name" value="Cu-oxidase"/>
    <property type="match status" value="1"/>
</dbReference>
<evidence type="ECO:0000256" key="1">
    <source>
        <dbReference type="ARBA" id="ARBA00010609"/>
    </source>
</evidence>
<gene>
    <name evidence="13" type="ORF">AB5J51_03445</name>
</gene>
<dbReference type="InterPro" id="IPR011706">
    <property type="entry name" value="Cu-oxidase_C"/>
</dbReference>
<comment type="similarity">
    <text evidence="1">Belongs to the multicopper oxidase family.</text>
</comment>